<accession>A0A6J4HC60</accession>
<dbReference type="InterPro" id="IPR000667">
    <property type="entry name" value="Peptidase_S13"/>
</dbReference>
<keyword evidence="3" id="KW-0121">Carboxypeptidase</keyword>
<keyword evidence="2 3" id="KW-0378">Hydrolase</keyword>
<evidence type="ECO:0000313" key="3">
    <source>
        <dbReference type="EMBL" id="CAA9217470.1"/>
    </source>
</evidence>
<keyword evidence="3" id="KW-0645">Protease</keyword>
<organism evidence="3">
    <name type="scientific">uncultured Adhaeribacter sp</name>
    <dbReference type="NCBI Taxonomy" id="448109"/>
    <lineage>
        <taxon>Bacteria</taxon>
        <taxon>Pseudomonadati</taxon>
        <taxon>Bacteroidota</taxon>
        <taxon>Cytophagia</taxon>
        <taxon>Cytophagales</taxon>
        <taxon>Hymenobacteraceae</taxon>
        <taxon>Adhaeribacter</taxon>
        <taxon>environmental samples</taxon>
    </lineage>
</organism>
<dbReference type="EMBL" id="CADCTJ010000118">
    <property type="protein sequence ID" value="CAA9217470.1"/>
    <property type="molecule type" value="Genomic_DNA"/>
</dbReference>
<dbReference type="PRINTS" id="PR00922">
    <property type="entry name" value="DADACBPTASE3"/>
</dbReference>
<evidence type="ECO:0000256" key="2">
    <source>
        <dbReference type="ARBA" id="ARBA00022801"/>
    </source>
</evidence>
<dbReference type="GO" id="GO:0009002">
    <property type="term" value="F:serine-type D-Ala-D-Ala carboxypeptidase activity"/>
    <property type="evidence" value="ECO:0007669"/>
    <property type="project" value="UniProtKB-EC"/>
</dbReference>
<dbReference type="Gene3D" id="3.40.710.10">
    <property type="entry name" value="DD-peptidase/beta-lactamase superfamily"/>
    <property type="match status" value="2"/>
</dbReference>
<sequence>MAIVTRLSWFSYLILFSSRWYLFGCLLTLPFAACRTTEPVAASLPPGPAKLTLEDIKQQVTQSVVFKQNFTGFALYDLAENKLLIEHNADKYFIPASNTKIFTFYAGLKILGDSLPALRYTSQHDSLVFWGTGDPTFLHPDQKNDRVWQFLRTRKEKLFFSAANFATEPWGPGWSWDDYNYYYAAERSPLPVYGNVVRFAGKPNVPTVRVQPRYFAQQWMSSKESNLAGDIVVREAAQNRFKVFPGYIKEDFAEDVPFKQSPELLVKLLTDTLHRPVKLLPRRLPKTARTLYSLPADSLYQRMMQESDNTFAEHLLLLCAATVFDSLNTELIIDHVKKTYLADLPDPPVWVDGSGLSRFNLFTPRTLVALWQKIYQEVPRDRLFALLAAGGKTGTLKNMYKTEKPFVFGKSGYLSNNLNQSGYLVTQSGRTYIFAFMNNNFTQPTASMRQEMARIITQIHLNF</sequence>
<comment type="similarity">
    <text evidence="1">Belongs to the peptidase S13 family.</text>
</comment>
<dbReference type="EC" id="3.4.16.4" evidence="3"/>
<name>A0A6J4HC60_9BACT</name>
<dbReference type="AlphaFoldDB" id="A0A6J4HC60"/>
<dbReference type="InterPro" id="IPR012338">
    <property type="entry name" value="Beta-lactam/transpept-like"/>
</dbReference>
<dbReference type="SUPFAM" id="SSF56601">
    <property type="entry name" value="beta-lactamase/transpeptidase-like"/>
    <property type="match status" value="1"/>
</dbReference>
<gene>
    <name evidence="3" type="ORF">AVDCRST_MAG95-382</name>
</gene>
<evidence type="ECO:0000256" key="1">
    <source>
        <dbReference type="ARBA" id="ARBA00006096"/>
    </source>
</evidence>
<reference evidence="3" key="1">
    <citation type="submission" date="2020-02" db="EMBL/GenBank/DDBJ databases">
        <authorList>
            <person name="Meier V. D."/>
        </authorList>
    </citation>
    <scope>NUCLEOTIDE SEQUENCE</scope>
    <source>
        <strain evidence="3">AVDCRST_MAG95</strain>
    </source>
</reference>
<dbReference type="GO" id="GO:0000270">
    <property type="term" value="P:peptidoglycan metabolic process"/>
    <property type="evidence" value="ECO:0007669"/>
    <property type="project" value="TreeGrafter"/>
</dbReference>
<dbReference type="GO" id="GO:0006508">
    <property type="term" value="P:proteolysis"/>
    <property type="evidence" value="ECO:0007669"/>
    <property type="project" value="InterPro"/>
</dbReference>
<dbReference type="PANTHER" id="PTHR30023:SF0">
    <property type="entry name" value="PENICILLIN-SENSITIVE CARBOXYPEPTIDASE A"/>
    <property type="match status" value="1"/>
</dbReference>
<dbReference type="PANTHER" id="PTHR30023">
    <property type="entry name" value="D-ALANYL-D-ALANINE CARBOXYPEPTIDASE"/>
    <property type="match status" value="1"/>
</dbReference>
<dbReference type="Pfam" id="PF02113">
    <property type="entry name" value="Peptidase_S13"/>
    <property type="match status" value="1"/>
</dbReference>
<proteinExistence type="inferred from homology"/>
<protein>
    <submittedName>
        <fullName evidence="3">D-alanyl-D-alanine carboxypeptidase</fullName>
        <ecNumber evidence="3">3.4.16.4</ecNumber>
    </submittedName>
</protein>